<dbReference type="Proteomes" id="UP000009022">
    <property type="component" value="Unassembled WGS sequence"/>
</dbReference>
<evidence type="ECO:0000256" key="1">
    <source>
        <dbReference type="SAM" id="MobiDB-lite"/>
    </source>
</evidence>
<dbReference type="RefSeq" id="XP_002112038.1">
    <property type="nucleotide sequence ID" value="XM_002112002.1"/>
</dbReference>
<dbReference type="InParanoid" id="B3RVJ2"/>
<organism evidence="2 3">
    <name type="scientific">Trichoplax adhaerens</name>
    <name type="common">Trichoplax reptans</name>
    <dbReference type="NCBI Taxonomy" id="10228"/>
    <lineage>
        <taxon>Eukaryota</taxon>
        <taxon>Metazoa</taxon>
        <taxon>Placozoa</taxon>
        <taxon>Uniplacotomia</taxon>
        <taxon>Trichoplacea</taxon>
        <taxon>Trichoplacidae</taxon>
        <taxon>Trichoplax</taxon>
    </lineage>
</organism>
<dbReference type="OrthoDB" id="10044938at2759"/>
<protein>
    <recommendedName>
        <fullName evidence="4">Nuclear receptor coactivator 5</fullName>
    </recommendedName>
</protein>
<feature type="region of interest" description="Disordered" evidence="1">
    <location>
        <begin position="1"/>
        <end position="56"/>
    </location>
</feature>
<gene>
    <name evidence="2" type="ORF">TRIADDRAFT_55672</name>
</gene>
<keyword evidence="3" id="KW-1185">Reference proteome</keyword>
<dbReference type="EMBL" id="DS985244">
    <property type="protein sequence ID" value="EDV26005.1"/>
    <property type="molecule type" value="Genomic_DNA"/>
</dbReference>
<dbReference type="SUPFAM" id="SSF52954">
    <property type="entry name" value="Class II aaRS ABD-related"/>
    <property type="match status" value="1"/>
</dbReference>
<dbReference type="eggNOG" id="KOG0845">
    <property type="taxonomic scope" value="Eukaryota"/>
</dbReference>
<evidence type="ECO:0008006" key="4">
    <source>
        <dbReference type="Google" id="ProtNLM"/>
    </source>
</evidence>
<sequence>MKRESSSRKPQPRNGNTRHRNSYDESREVIKNKSQLDISYSGSKYKRRQVPESLPTKHHLDINSEPLQEGYHKSQVALQNDPDLVPTIAPMTSVKDGHEVDQRQYWQNRNLGNSHKSDHHSGRPCEQRLKRHMDSHTDGHDTYTYDNKEKIEPTPKHYKVNDNPENINIVSTIPEPREPKASIPANNAVIDCEVLIFDGQQRNYADEVVTSLIQKGINSQWVLVPTGINAAQAVDSSSRRGLPFVITIFDQNEARRSVTLNILFGTPQEHRNMPLENALEMAKKTHLQYTSFFQDCFTQSSTPTNLRSLPPTQNPDRDLKRLFMSAIEGGNISLNDIDNIRRYLNKLEDKLLTKRASSRGSIVTATSPCNEPMKHPLQDYQIYENVNSSRDWYTSRKGSTVQWGPTGDCTPEIDNYPNRVYNADNIHRDPIHSHSNINYGKDFKIPLRNLDSPATSNVDLINAEWNTQRSNEHPVDNPPSPYPYGRNRIISPDIANNYHLMSTNTPQENPQSYGMDNGLSHGRVSADEHYTINDRLITRPNATPSVVRSHDNRSDLMHSSDSTIDGNYDSRSFSWIPQP</sequence>
<name>B3RVJ2_TRIAD</name>
<feature type="compositionally biased region" description="Basic and acidic residues" evidence="1">
    <location>
        <begin position="548"/>
        <end position="558"/>
    </location>
</feature>
<dbReference type="PANTHER" id="PTHR23295">
    <property type="entry name" value="NUCLEAR RECEPTOR COACTIVATOR 5-RELATED"/>
    <property type="match status" value="1"/>
</dbReference>
<feature type="compositionally biased region" description="Polar residues" evidence="1">
    <location>
        <begin position="559"/>
        <end position="579"/>
    </location>
</feature>
<dbReference type="HOGENOM" id="CLU_471211_0_0_1"/>
<dbReference type="AlphaFoldDB" id="B3RVJ2"/>
<accession>B3RVJ2</accession>
<evidence type="ECO:0000313" key="2">
    <source>
        <dbReference type="EMBL" id="EDV26005.1"/>
    </source>
</evidence>
<dbReference type="InterPro" id="IPR036621">
    <property type="entry name" value="Anticodon-bd_dom_sf"/>
</dbReference>
<feature type="compositionally biased region" description="Basic and acidic residues" evidence="1">
    <location>
        <begin position="21"/>
        <end position="31"/>
    </location>
</feature>
<dbReference type="Gene3D" id="3.40.50.800">
    <property type="entry name" value="Anticodon-binding domain"/>
    <property type="match status" value="1"/>
</dbReference>
<dbReference type="KEGG" id="tad:TRIADDRAFT_55672"/>
<dbReference type="STRING" id="10228.B3RVJ2"/>
<dbReference type="CTD" id="6752756"/>
<dbReference type="PhylomeDB" id="B3RVJ2"/>
<feature type="region of interest" description="Disordered" evidence="1">
    <location>
        <begin position="538"/>
        <end position="579"/>
    </location>
</feature>
<dbReference type="GeneID" id="6752756"/>
<dbReference type="InterPro" id="IPR052600">
    <property type="entry name" value="Nuc_rcpt_coact/corep"/>
</dbReference>
<proteinExistence type="predicted"/>
<feature type="compositionally biased region" description="Polar residues" evidence="1">
    <location>
        <begin position="32"/>
        <end position="42"/>
    </location>
</feature>
<dbReference type="PANTHER" id="PTHR23295:SF6">
    <property type="entry name" value="NEOSIN, ISOFORM A"/>
    <property type="match status" value="1"/>
</dbReference>
<reference evidence="2 3" key="1">
    <citation type="journal article" date="2008" name="Nature">
        <title>The Trichoplax genome and the nature of placozoans.</title>
        <authorList>
            <person name="Srivastava M."/>
            <person name="Begovic E."/>
            <person name="Chapman J."/>
            <person name="Putnam N.H."/>
            <person name="Hellsten U."/>
            <person name="Kawashima T."/>
            <person name="Kuo A."/>
            <person name="Mitros T."/>
            <person name="Salamov A."/>
            <person name="Carpenter M.L."/>
            <person name="Signorovitch A.Y."/>
            <person name="Moreno M.A."/>
            <person name="Kamm K."/>
            <person name="Grimwood J."/>
            <person name="Schmutz J."/>
            <person name="Shapiro H."/>
            <person name="Grigoriev I.V."/>
            <person name="Buss L.W."/>
            <person name="Schierwater B."/>
            <person name="Dellaporta S.L."/>
            <person name="Rokhsar D.S."/>
        </authorList>
    </citation>
    <scope>NUCLEOTIDE SEQUENCE [LARGE SCALE GENOMIC DNA]</scope>
    <source>
        <strain evidence="2 3">Grell-BS-1999</strain>
    </source>
</reference>
<evidence type="ECO:0000313" key="3">
    <source>
        <dbReference type="Proteomes" id="UP000009022"/>
    </source>
</evidence>